<organism evidence="2">
    <name type="scientific">Myoviridae sp. ctbWL16</name>
    <dbReference type="NCBI Taxonomy" id="2826668"/>
    <lineage>
        <taxon>Viruses</taxon>
        <taxon>Duplodnaviria</taxon>
        <taxon>Heunggongvirae</taxon>
        <taxon>Uroviricota</taxon>
        <taxon>Caudoviricetes</taxon>
    </lineage>
</organism>
<accession>A0A8S5MSG9</accession>
<name>A0A8S5MSG9_9CAUD</name>
<protein>
    <submittedName>
        <fullName evidence="2">Uncharacterized protein</fullName>
    </submittedName>
</protein>
<sequence>MLASTIPPRKHIVRRGGNRPPRYASPVHTALRLRHHVLRMIAPLENADCQ</sequence>
<evidence type="ECO:0000256" key="1">
    <source>
        <dbReference type="SAM" id="MobiDB-lite"/>
    </source>
</evidence>
<evidence type="ECO:0000313" key="2">
    <source>
        <dbReference type="EMBL" id="DAD85088.1"/>
    </source>
</evidence>
<reference evidence="2" key="1">
    <citation type="journal article" date="2021" name="Proc. Natl. Acad. Sci. U.S.A.">
        <title>A Catalog of Tens of Thousands of Viruses from Human Metagenomes Reveals Hidden Associations with Chronic Diseases.</title>
        <authorList>
            <person name="Tisza M.J."/>
            <person name="Buck C.B."/>
        </authorList>
    </citation>
    <scope>NUCLEOTIDE SEQUENCE</scope>
    <source>
        <strain evidence="2">CtbWL16</strain>
    </source>
</reference>
<proteinExistence type="predicted"/>
<feature type="compositionally biased region" description="Basic residues" evidence="1">
    <location>
        <begin position="8"/>
        <end position="17"/>
    </location>
</feature>
<dbReference type="EMBL" id="BK014973">
    <property type="protein sequence ID" value="DAD85088.1"/>
    <property type="molecule type" value="Genomic_DNA"/>
</dbReference>
<feature type="region of interest" description="Disordered" evidence="1">
    <location>
        <begin position="1"/>
        <end position="25"/>
    </location>
</feature>